<feature type="region of interest" description="Disordered" evidence="1">
    <location>
        <begin position="485"/>
        <end position="510"/>
    </location>
</feature>
<gene>
    <name evidence="3" type="ORF">J7T54_001825</name>
</gene>
<dbReference type="AlphaFoldDB" id="A0A9Q0BH16"/>
<feature type="transmembrane region" description="Helical" evidence="2">
    <location>
        <begin position="209"/>
        <end position="227"/>
    </location>
</feature>
<feature type="region of interest" description="Disordered" evidence="1">
    <location>
        <begin position="316"/>
        <end position="350"/>
    </location>
</feature>
<dbReference type="SUPFAM" id="SSF48097">
    <property type="entry name" value="Regulator of G-protein signaling, RGS"/>
    <property type="match status" value="1"/>
</dbReference>
<name>A0A9Q0BH16_9HYPO</name>
<evidence type="ECO:0008006" key="5">
    <source>
        <dbReference type="Google" id="ProtNLM"/>
    </source>
</evidence>
<keyword evidence="4" id="KW-1185">Reference proteome</keyword>
<keyword evidence="2" id="KW-1133">Transmembrane helix</keyword>
<dbReference type="OrthoDB" id="5313079at2759"/>
<evidence type="ECO:0000256" key="2">
    <source>
        <dbReference type="SAM" id="Phobius"/>
    </source>
</evidence>
<organism evidence="3 4">
    <name type="scientific">Emericellopsis cladophorae</name>
    <dbReference type="NCBI Taxonomy" id="2686198"/>
    <lineage>
        <taxon>Eukaryota</taxon>
        <taxon>Fungi</taxon>
        <taxon>Dikarya</taxon>
        <taxon>Ascomycota</taxon>
        <taxon>Pezizomycotina</taxon>
        <taxon>Sordariomycetes</taxon>
        <taxon>Hypocreomycetidae</taxon>
        <taxon>Hypocreales</taxon>
        <taxon>Bionectriaceae</taxon>
        <taxon>Emericellopsis</taxon>
    </lineage>
</organism>
<proteinExistence type="predicted"/>
<sequence>MHATRGTKDGELPTSVSVNGLGTFYICLSVFWTLVLIGGILFLHLNRRMPMLRIRGLSLSFGAVVLLHMYWIGVQLGYIYGPLMAPGVEFWIMGIWLPFGIALFHASNSRFLYVAEMQKRFIGDDMTSNRRPSSKKKSLIQKWRSLDYTTKMLALVCSGMGFQLFLTLFMFLVSRKFHDSFGIPGTEVHGTPAEKKAAASIGWEWWPSVFWQCFWAWIVAPIILWRARGLHDTLGWRVQTIGCCLAGLHATPMWLIGLYVPGMAPINKYWIPPQWIAVSIMLLEIFTIFLPCWEVIKHQSLRQETLESIARWEARNKGNSDGSISTDHSSSYVSWKKPRRKQGTSISSSSNNSVLTMDALEHTLIQNPGPLQMFSALRDFSGENIAFLRRIAEWRLKFYDVKGIDRKMSVMSEKNVPSSPTQQVDIRASFEEALRIYIDFVSSRGAEFQVNLSSTDFKKLAGIFENAARIVYGDVQSPDPATPFETPGWRTDDRSNSSQTAINTPEAVASETSPVAGVRYWGEIPEEFNGDVFDDAEMSIKYLVLTNTWPKYVKARRSMDSVESLEASSTSA</sequence>
<evidence type="ECO:0000313" key="3">
    <source>
        <dbReference type="EMBL" id="KAI6783949.1"/>
    </source>
</evidence>
<dbReference type="Proteomes" id="UP001055219">
    <property type="component" value="Unassembled WGS sequence"/>
</dbReference>
<dbReference type="RefSeq" id="XP_051364805.1">
    <property type="nucleotide sequence ID" value="XM_051503863.1"/>
</dbReference>
<dbReference type="Gene3D" id="1.10.167.10">
    <property type="entry name" value="Regulator of G-protein Signalling 4, domain 2"/>
    <property type="match status" value="1"/>
</dbReference>
<feature type="compositionally biased region" description="Low complexity" evidence="1">
    <location>
        <begin position="320"/>
        <end position="331"/>
    </location>
</feature>
<comment type="caution">
    <text evidence="3">The sequence shown here is derived from an EMBL/GenBank/DDBJ whole genome shotgun (WGS) entry which is preliminary data.</text>
</comment>
<feature type="transmembrane region" description="Helical" evidence="2">
    <location>
        <begin position="152"/>
        <end position="173"/>
    </location>
</feature>
<reference evidence="3" key="1">
    <citation type="journal article" date="2021" name="J Fungi (Basel)">
        <title>Genomic and Metabolomic Analyses of the Marine Fungus Emericellopsis cladophorae: Insights into Saltwater Adaptability Mechanisms and Its Biosynthetic Potential.</title>
        <authorList>
            <person name="Goncalves M.F.M."/>
            <person name="Hilario S."/>
            <person name="Van de Peer Y."/>
            <person name="Esteves A.C."/>
            <person name="Alves A."/>
        </authorList>
    </citation>
    <scope>NUCLEOTIDE SEQUENCE</scope>
    <source>
        <strain evidence="3">MUM 19.33</strain>
    </source>
</reference>
<evidence type="ECO:0000256" key="1">
    <source>
        <dbReference type="SAM" id="MobiDB-lite"/>
    </source>
</evidence>
<feature type="transmembrane region" description="Helical" evidence="2">
    <location>
        <begin position="22"/>
        <end position="45"/>
    </location>
</feature>
<dbReference type="GeneID" id="75828342"/>
<accession>A0A9Q0BH16</accession>
<keyword evidence="2" id="KW-0812">Transmembrane</keyword>
<dbReference type="EMBL" id="JAGIXG020000006">
    <property type="protein sequence ID" value="KAI6783949.1"/>
    <property type="molecule type" value="Genomic_DNA"/>
</dbReference>
<feature type="transmembrane region" description="Helical" evidence="2">
    <location>
        <begin position="275"/>
        <end position="296"/>
    </location>
</feature>
<protein>
    <recommendedName>
        <fullName evidence="5">RGS domain-containing protein</fullName>
    </recommendedName>
</protein>
<keyword evidence="2" id="KW-0472">Membrane</keyword>
<feature type="transmembrane region" description="Helical" evidence="2">
    <location>
        <begin position="90"/>
        <end position="113"/>
    </location>
</feature>
<feature type="transmembrane region" description="Helical" evidence="2">
    <location>
        <begin position="57"/>
        <end position="78"/>
    </location>
</feature>
<reference evidence="3" key="2">
    <citation type="submission" date="2022-07" db="EMBL/GenBank/DDBJ databases">
        <authorList>
            <person name="Goncalves M.F.M."/>
            <person name="Hilario S."/>
            <person name="Van De Peer Y."/>
            <person name="Esteves A.C."/>
            <person name="Alves A."/>
        </authorList>
    </citation>
    <scope>NUCLEOTIDE SEQUENCE</scope>
    <source>
        <strain evidence="3">MUM 19.33</strain>
    </source>
</reference>
<feature type="transmembrane region" description="Helical" evidence="2">
    <location>
        <begin position="234"/>
        <end position="255"/>
    </location>
</feature>
<dbReference type="InterPro" id="IPR044926">
    <property type="entry name" value="RGS_subdomain_2"/>
</dbReference>
<dbReference type="InterPro" id="IPR036305">
    <property type="entry name" value="RGS_sf"/>
</dbReference>
<evidence type="ECO:0000313" key="4">
    <source>
        <dbReference type="Proteomes" id="UP001055219"/>
    </source>
</evidence>